<evidence type="ECO:0000313" key="6">
    <source>
        <dbReference type="EMBL" id="QHU21629.1"/>
    </source>
</evidence>
<keyword evidence="2" id="KW-0479">Metal-binding</keyword>
<reference evidence="6" key="1">
    <citation type="journal article" date="2020" name="Nature">
        <title>Giant virus diversity and host interactions through global metagenomics.</title>
        <authorList>
            <person name="Schulz F."/>
            <person name="Roux S."/>
            <person name="Paez-Espino D."/>
            <person name="Jungbluth S."/>
            <person name="Walsh D.A."/>
            <person name="Denef V.J."/>
            <person name="McMahon K.D."/>
            <person name="Konstantinidis K.T."/>
            <person name="Eloe-Fadrosh E.A."/>
            <person name="Kyrpides N.C."/>
            <person name="Woyke T."/>
        </authorList>
    </citation>
    <scope>NUCLEOTIDE SEQUENCE</scope>
    <source>
        <strain evidence="6">GVMAG-S-3300013094-109</strain>
    </source>
</reference>
<dbReference type="Pfam" id="PF00383">
    <property type="entry name" value="dCMP_cyt_deam_1"/>
    <property type="match status" value="1"/>
</dbReference>
<keyword evidence="4" id="KW-0862">Zinc</keyword>
<dbReference type="EMBL" id="MN740991">
    <property type="protein sequence ID" value="QHU21629.1"/>
    <property type="molecule type" value="Genomic_DNA"/>
</dbReference>
<dbReference type="GO" id="GO:0006152">
    <property type="term" value="P:purine nucleoside catabolic process"/>
    <property type="evidence" value="ECO:0007669"/>
    <property type="project" value="TreeGrafter"/>
</dbReference>
<proteinExistence type="inferred from homology"/>
<accession>A0A6C0KVL8</accession>
<sequence>MELDHEKYMNEACKLSELSVKRGTGPFGCVIVKKTTGEIFGKGHNMVTIKNDPSLHAEIVAISDACHNLKKFQLSDCVLYTSCEPCPMCLSAIYWARIDTVYYGNDKTDAASIGFDDKFIYDEMSKPVEERKLRMTQICQDVANVAFKEWSEKVDKIPY</sequence>
<dbReference type="SUPFAM" id="SSF53927">
    <property type="entry name" value="Cytidine deaminase-like"/>
    <property type="match status" value="1"/>
</dbReference>
<dbReference type="InterPro" id="IPR002125">
    <property type="entry name" value="CMP_dCMP_dom"/>
</dbReference>
<protein>
    <recommendedName>
        <fullName evidence="5">CMP/dCMP-type deaminase domain-containing protein</fullName>
    </recommendedName>
</protein>
<evidence type="ECO:0000256" key="1">
    <source>
        <dbReference type="ARBA" id="ARBA00006576"/>
    </source>
</evidence>
<dbReference type="InterPro" id="IPR016193">
    <property type="entry name" value="Cytidine_deaminase-like"/>
</dbReference>
<name>A0A6C0KVL8_9ZZZZ</name>
<dbReference type="PANTHER" id="PTHR11079">
    <property type="entry name" value="CYTOSINE DEAMINASE FAMILY MEMBER"/>
    <property type="match status" value="1"/>
</dbReference>
<dbReference type="PROSITE" id="PS00903">
    <property type="entry name" value="CYT_DCMP_DEAMINASES_1"/>
    <property type="match status" value="1"/>
</dbReference>
<dbReference type="PANTHER" id="PTHR11079:SF161">
    <property type="entry name" value="CMP_DCMP-TYPE DEAMINASE DOMAIN-CONTAINING PROTEIN"/>
    <property type="match status" value="1"/>
</dbReference>
<dbReference type="AlphaFoldDB" id="A0A6C0KVL8"/>
<keyword evidence="3" id="KW-0378">Hydrolase</keyword>
<evidence type="ECO:0000259" key="5">
    <source>
        <dbReference type="PROSITE" id="PS51747"/>
    </source>
</evidence>
<evidence type="ECO:0000256" key="4">
    <source>
        <dbReference type="ARBA" id="ARBA00022833"/>
    </source>
</evidence>
<dbReference type="InterPro" id="IPR016192">
    <property type="entry name" value="APOBEC/CMP_deaminase_Zn-bd"/>
</dbReference>
<organism evidence="6">
    <name type="scientific">viral metagenome</name>
    <dbReference type="NCBI Taxonomy" id="1070528"/>
    <lineage>
        <taxon>unclassified sequences</taxon>
        <taxon>metagenomes</taxon>
        <taxon>organismal metagenomes</taxon>
    </lineage>
</organism>
<evidence type="ECO:0000256" key="3">
    <source>
        <dbReference type="ARBA" id="ARBA00022801"/>
    </source>
</evidence>
<evidence type="ECO:0000256" key="2">
    <source>
        <dbReference type="ARBA" id="ARBA00022723"/>
    </source>
</evidence>
<dbReference type="GO" id="GO:0047974">
    <property type="term" value="F:guanosine deaminase activity"/>
    <property type="evidence" value="ECO:0007669"/>
    <property type="project" value="TreeGrafter"/>
</dbReference>
<dbReference type="GO" id="GO:0008270">
    <property type="term" value="F:zinc ion binding"/>
    <property type="evidence" value="ECO:0007669"/>
    <property type="project" value="InterPro"/>
</dbReference>
<dbReference type="CDD" id="cd01285">
    <property type="entry name" value="nucleoside_deaminase"/>
    <property type="match status" value="1"/>
</dbReference>
<feature type="domain" description="CMP/dCMP-type deaminase" evidence="5">
    <location>
        <begin position="3"/>
        <end position="115"/>
    </location>
</feature>
<dbReference type="Gene3D" id="3.40.140.10">
    <property type="entry name" value="Cytidine Deaminase, domain 2"/>
    <property type="match status" value="1"/>
</dbReference>
<dbReference type="PROSITE" id="PS51747">
    <property type="entry name" value="CYT_DCMP_DEAMINASES_2"/>
    <property type="match status" value="1"/>
</dbReference>
<comment type="similarity">
    <text evidence="1">Belongs to the cytidine and deoxycytidylate deaminase family.</text>
</comment>
<dbReference type="FunFam" id="3.40.140.10:FF:000011">
    <property type="entry name" value="tRNA-specific adenosine deaminase"/>
    <property type="match status" value="1"/>
</dbReference>